<reference evidence="1 2" key="1">
    <citation type="submission" date="2016-03" db="EMBL/GenBank/DDBJ databases">
        <title>EvidentialGene: Evidence-directed Construction of Genes on Genomes.</title>
        <authorList>
            <person name="Gilbert D.G."/>
            <person name="Choi J.-H."/>
            <person name="Mockaitis K."/>
            <person name="Colbourne J."/>
            <person name="Pfrender M."/>
        </authorList>
    </citation>
    <scope>NUCLEOTIDE SEQUENCE [LARGE SCALE GENOMIC DNA]</scope>
    <source>
        <strain evidence="1 2">Xinb3</strain>
        <tissue evidence="1">Complete organism</tissue>
    </source>
</reference>
<accession>A0A164PJI3</accession>
<dbReference type="EMBL" id="LRGB01002580">
    <property type="protein sequence ID" value="KZS06892.1"/>
    <property type="molecule type" value="Genomic_DNA"/>
</dbReference>
<sequence length="79" mass="9437">MVKLTMMLDDYGYRLRHVHLRRNQTHGRNRKFNRCHVDELAQLLTKRKRQNMSTEFLTSSQRVKVLWGLADTYGTCQPS</sequence>
<evidence type="ECO:0000313" key="2">
    <source>
        <dbReference type="Proteomes" id="UP000076858"/>
    </source>
</evidence>
<protein>
    <submittedName>
        <fullName evidence="1">Uncharacterized protein</fullName>
    </submittedName>
</protein>
<keyword evidence="2" id="KW-1185">Reference proteome</keyword>
<organism evidence="1 2">
    <name type="scientific">Daphnia magna</name>
    <dbReference type="NCBI Taxonomy" id="35525"/>
    <lineage>
        <taxon>Eukaryota</taxon>
        <taxon>Metazoa</taxon>
        <taxon>Ecdysozoa</taxon>
        <taxon>Arthropoda</taxon>
        <taxon>Crustacea</taxon>
        <taxon>Branchiopoda</taxon>
        <taxon>Diplostraca</taxon>
        <taxon>Cladocera</taxon>
        <taxon>Anomopoda</taxon>
        <taxon>Daphniidae</taxon>
        <taxon>Daphnia</taxon>
    </lineage>
</organism>
<evidence type="ECO:0000313" key="1">
    <source>
        <dbReference type="EMBL" id="KZS06892.1"/>
    </source>
</evidence>
<dbReference type="Proteomes" id="UP000076858">
    <property type="component" value="Unassembled WGS sequence"/>
</dbReference>
<name>A0A164PJI3_9CRUS</name>
<comment type="caution">
    <text evidence="1">The sequence shown here is derived from an EMBL/GenBank/DDBJ whole genome shotgun (WGS) entry which is preliminary data.</text>
</comment>
<gene>
    <name evidence="1" type="ORF">APZ42_029443</name>
</gene>
<proteinExistence type="predicted"/>
<dbReference type="AlphaFoldDB" id="A0A164PJI3"/>